<evidence type="ECO:0000313" key="15">
    <source>
        <dbReference type="EMBL" id="ACL55242.1"/>
    </source>
</evidence>
<dbReference type="InterPro" id="IPR003018">
    <property type="entry name" value="GAF"/>
</dbReference>
<dbReference type="EC" id="2.7.13.3" evidence="3"/>
<dbReference type="GO" id="GO:0005524">
    <property type="term" value="F:ATP binding"/>
    <property type="evidence" value="ECO:0007669"/>
    <property type="project" value="UniProtKB-KW"/>
</dbReference>
<dbReference type="CDD" id="cd01987">
    <property type="entry name" value="USP_KdpD-like"/>
    <property type="match status" value="1"/>
</dbReference>
<dbReference type="Pfam" id="PF02518">
    <property type="entry name" value="HATPase_c"/>
    <property type="match status" value="1"/>
</dbReference>
<dbReference type="InterPro" id="IPR038318">
    <property type="entry name" value="KdpD_sf"/>
</dbReference>
<dbReference type="Pfam" id="PF02702">
    <property type="entry name" value="KdpD"/>
    <property type="match status" value="1"/>
</dbReference>
<keyword evidence="15" id="KW-0813">Transport</keyword>
<evidence type="ECO:0000256" key="12">
    <source>
        <dbReference type="ARBA" id="ARBA00023136"/>
    </source>
</evidence>
<dbReference type="Gene3D" id="3.40.50.620">
    <property type="entry name" value="HUPs"/>
    <property type="match status" value="1"/>
</dbReference>
<dbReference type="GO" id="GO:0005886">
    <property type="term" value="C:plasma membrane"/>
    <property type="evidence" value="ECO:0007669"/>
    <property type="project" value="TreeGrafter"/>
</dbReference>
<feature type="domain" description="Histidine kinase" evidence="14">
    <location>
        <begin position="679"/>
        <end position="896"/>
    </location>
</feature>
<dbReference type="eggNOG" id="COG2205">
    <property type="taxonomic scope" value="Bacteria"/>
</dbReference>
<dbReference type="InterPro" id="IPR014729">
    <property type="entry name" value="Rossmann-like_a/b/a_fold"/>
</dbReference>
<dbReference type="InterPro" id="IPR036097">
    <property type="entry name" value="HisK_dim/P_sf"/>
</dbReference>
<dbReference type="AlphaFoldDB" id="B8I9I9"/>
<dbReference type="PANTHER" id="PTHR45569">
    <property type="entry name" value="SENSOR PROTEIN KDPD"/>
    <property type="match status" value="1"/>
</dbReference>
<keyword evidence="10 13" id="KW-1133">Transmembrane helix</keyword>
<evidence type="ECO:0000256" key="1">
    <source>
        <dbReference type="ARBA" id="ARBA00000085"/>
    </source>
</evidence>
<keyword evidence="16" id="KW-1185">Reference proteome</keyword>
<protein>
    <recommendedName>
        <fullName evidence="3">histidine kinase</fullName>
        <ecNumber evidence="3">2.7.13.3</ecNumber>
    </recommendedName>
</protein>
<dbReference type="InterPro" id="IPR006016">
    <property type="entry name" value="UspA"/>
</dbReference>
<evidence type="ECO:0000256" key="6">
    <source>
        <dbReference type="ARBA" id="ARBA00022692"/>
    </source>
</evidence>
<dbReference type="InterPro" id="IPR005467">
    <property type="entry name" value="His_kinase_dom"/>
</dbReference>
<dbReference type="InterPro" id="IPR052023">
    <property type="entry name" value="Histidine_kinase_KdpD"/>
</dbReference>
<dbReference type="Pfam" id="PF13492">
    <property type="entry name" value="GAF_3"/>
    <property type="match status" value="1"/>
</dbReference>
<evidence type="ECO:0000256" key="5">
    <source>
        <dbReference type="ARBA" id="ARBA00022679"/>
    </source>
</evidence>
<dbReference type="InterPro" id="IPR025201">
    <property type="entry name" value="KdpD_TM"/>
</dbReference>
<dbReference type="Pfam" id="PF00582">
    <property type="entry name" value="Usp"/>
    <property type="match status" value="1"/>
</dbReference>
<dbReference type="SMART" id="SM00387">
    <property type="entry name" value="HATPase_c"/>
    <property type="match status" value="1"/>
</dbReference>
<dbReference type="GO" id="GO:0005737">
    <property type="term" value="C:cytoplasm"/>
    <property type="evidence" value="ECO:0007669"/>
    <property type="project" value="UniProtKB-ARBA"/>
</dbReference>
<evidence type="ECO:0000256" key="13">
    <source>
        <dbReference type="SAM" id="Phobius"/>
    </source>
</evidence>
<keyword evidence="8 15" id="KW-0418">Kinase</keyword>
<dbReference type="PANTHER" id="PTHR45569:SF1">
    <property type="entry name" value="SENSOR PROTEIN KDPD"/>
    <property type="match status" value="1"/>
</dbReference>
<sequence length="907" mass="97698">MSEPRRDPTRPSPDALLAAARREEGRRGRLKVFLGAAPGVGKTYEMLTIGRARRKAGADVVVGIVETHGRAETEVLLEGFEVIPRRRVPYRGTLLEEMDLDALLARRPALALVDELAHTNAPGSRHPKRYQDVEELLDAGIDVLTTLNIQHVESLNDVVASITRIRVRETVPDSILDRADDIEVVDLNPDDLIQRLKDGKVYVPQNAERALKHYFSRGNLTALRELALRCTADRVDDELLSHMRANAIAGPWGAGERVLVCVGEDPRAAGLVRYAKRLADRLHAPWTALTVEGPRSPSLSEAERDRIADTLRLADRLGGDTVTIPGGRRIAEDILAYARSANVNHVVVGKSDRSWLFELMHGSVVHDLVRRSGTISVHVVAGEAAEAAPVPRKTVATMAATPAWGPRPYAVALLAVAAALGVALLGQPYVGVENSNLFLLSSVVAVAVRYGLGPSLLAVVAASLSYNFFFLPPVYTFTIADPTNVAAFVLFTVVAVLVSNLAARSQRVAAVAQARARATERLYGFSRKLASCGTLDDVLWATCAQVAAMLKVRVVLLLPEQDGLAVRAGYPPEDMLDDADVAAAKWAFDNDRSAGRGADTLPGAKRLFLPMRTGRGTIGVIGLDADGTGPILTPEGRRLLDALADQGALAIERVRLVEDLDRAERAAETDRLRQALLTSMSHDLRTPLASVLGAATTLRDLDEALAPEAKRDLLATIIAESERLNRFIANLLDMTRLEAGAVAPNLAPHDIGETVGTALRRTEAMLAGHRVAIDVPADLPALRLDPVLFEQVLVNLLDNAAKYAPEGSTVTIRGWREGSLVRLQVLDEGEGLPEAEIERVFDKFYRVRKGDRVRAGTGLGLSIARGFVEAMGGALVAANRPDRPGAAFTLTLPVPAKDRDAAPEIAA</sequence>
<keyword evidence="15" id="KW-0407">Ion channel</keyword>
<dbReference type="KEGG" id="mno:Mnod_0197"/>
<name>B8I9I9_METNO</name>
<keyword evidence="12 13" id="KW-0472">Membrane</keyword>
<dbReference type="PROSITE" id="PS50109">
    <property type="entry name" value="HIS_KIN"/>
    <property type="match status" value="1"/>
</dbReference>
<dbReference type="InterPro" id="IPR003852">
    <property type="entry name" value="Sig_transdc_His_kinase_KdpD_N"/>
</dbReference>
<dbReference type="HOGENOM" id="CLU_000445_113_1_5"/>
<dbReference type="CDD" id="cd00082">
    <property type="entry name" value="HisKA"/>
    <property type="match status" value="1"/>
</dbReference>
<dbReference type="GO" id="GO:0000155">
    <property type="term" value="F:phosphorelay sensor kinase activity"/>
    <property type="evidence" value="ECO:0007669"/>
    <property type="project" value="InterPro"/>
</dbReference>
<evidence type="ECO:0000256" key="9">
    <source>
        <dbReference type="ARBA" id="ARBA00022840"/>
    </source>
</evidence>
<keyword evidence="5" id="KW-0808">Transferase</keyword>
<evidence type="ECO:0000256" key="10">
    <source>
        <dbReference type="ARBA" id="ARBA00022989"/>
    </source>
</evidence>
<dbReference type="Pfam" id="PF00512">
    <property type="entry name" value="HisKA"/>
    <property type="match status" value="1"/>
</dbReference>
<reference evidence="15 16" key="1">
    <citation type="submission" date="2009-01" db="EMBL/GenBank/DDBJ databases">
        <title>Complete sequence of chromosome of Methylobacterium nodulans ORS 2060.</title>
        <authorList>
            <consortium name="US DOE Joint Genome Institute"/>
            <person name="Lucas S."/>
            <person name="Copeland A."/>
            <person name="Lapidus A."/>
            <person name="Glavina del Rio T."/>
            <person name="Dalin E."/>
            <person name="Tice H."/>
            <person name="Bruce D."/>
            <person name="Goodwin L."/>
            <person name="Pitluck S."/>
            <person name="Sims D."/>
            <person name="Brettin T."/>
            <person name="Detter J.C."/>
            <person name="Han C."/>
            <person name="Larimer F."/>
            <person name="Land M."/>
            <person name="Hauser L."/>
            <person name="Kyrpides N."/>
            <person name="Ivanova N."/>
            <person name="Marx C.J."/>
            <person name="Richardson P."/>
        </authorList>
    </citation>
    <scope>NUCLEOTIDE SEQUENCE [LARGE SCALE GENOMIC DNA]</scope>
    <source>
        <strain evidence="16">LMG 21967 / CNCM I-2342 / ORS 2060</strain>
    </source>
</reference>
<dbReference type="SUPFAM" id="SSF52402">
    <property type="entry name" value="Adenine nucleotide alpha hydrolases-like"/>
    <property type="match status" value="1"/>
</dbReference>
<keyword evidence="7" id="KW-0547">Nucleotide-binding</keyword>
<organism evidence="15 16">
    <name type="scientific">Methylobacterium nodulans (strain LMG 21967 / CNCM I-2342 / ORS 2060)</name>
    <dbReference type="NCBI Taxonomy" id="460265"/>
    <lineage>
        <taxon>Bacteria</taxon>
        <taxon>Pseudomonadati</taxon>
        <taxon>Pseudomonadota</taxon>
        <taxon>Alphaproteobacteria</taxon>
        <taxon>Hyphomicrobiales</taxon>
        <taxon>Methylobacteriaceae</taxon>
        <taxon>Methylobacterium</taxon>
    </lineage>
</organism>
<evidence type="ECO:0000256" key="3">
    <source>
        <dbReference type="ARBA" id="ARBA00012438"/>
    </source>
</evidence>
<comment type="subcellular location">
    <subcellularLocation>
        <location evidence="2">Membrane</location>
        <topology evidence="2">Multi-pass membrane protein</topology>
    </subcellularLocation>
</comment>
<evidence type="ECO:0000256" key="8">
    <source>
        <dbReference type="ARBA" id="ARBA00022777"/>
    </source>
</evidence>
<evidence type="ECO:0000256" key="7">
    <source>
        <dbReference type="ARBA" id="ARBA00022741"/>
    </source>
</evidence>
<accession>B8I9I9</accession>
<dbReference type="Gene3D" id="3.30.565.10">
    <property type="entry name" value="Histidine kinase-like ATPase, C-terminal domain"/>
    <property type="match status" value="1"/>
</dbReference>
<dbReference type="PRINTS" id="PR00344">
    <property type="entry name" value="BCTRLSENSOR"/>
</dbReference>
<keyword evidence="9" id="KW-0067">ATP-binding</keyword>
<dbReference type="InterPro" id="IPR004358">
    <property type="entry name" value="Sig_transdc_His_kin-like_C"/>
</dbReference>
<dbReference type="SMART" id="SM00388">
    <property type="entry name" value="HisKA"/>
    <property type="match status" value="1"/>
</dbReference>
<keyword evidence="4" id="KW-0597">Phosphoprotein</keyword>
<gene>
    <name evidence="15" type="ordered locus">Mnod_0197</name>
</gene>
<dbReference type="SUPFAM" id="SSF55781">
    <property type="entry name" value="GAF domain-like"/>
    <property type="match status" value="2"/>
</dbReference>
<dbReference type="SUPFAM" id="SSF55874">
    <property type="entry name" value="ATPase domain of HSP90 chaperone/DNA topoisomerase II/histidine kinase"/>
    <property type="match status" value="1"/>
</dbReference>
<evidence type="ECO:0000313" key="16">
    <source>
        <dbReference type="Proteomes" id="UP000008207"/>
    </source>
</evidence>
<evidence type="ECO:0000256" key="11">
    <source>
        <dbReference type="ARBA" id="ARBA00023012"/>
    </source>
</evidence>
<dbReference type="InterPro" id="IPR036890">
    <property type="entry name" value="HATPase_C_sf"/>
</dbReference>
<dbReference type="Gene3D" id="1.20.120.620">
    <property type="entry name" value="Backbone structure of the membrane domain of e. Coli histidine kinase receptor kdpd"/>
    <property type="match status" value="1"/>
</dbReference>
<feature type="transmembrane region" description="Helical" evidence="13">
    <location>
        <begin position="437"/>
        <end position="465"/>
    </location>
</feature>
<dbReference type="GO" id="GO:0034220">
    <property type="term" value="P:monoatomic ion transmembrane transport"/>
    <property type="evidence" value="ECO:0007669"/>
    <property type="project" value="UniProtKB-KW"/>
</dbReference>
<dbReference type="EMBL" id="CP001349">
    <property type="protein sequence ID" value="ACL55242.1"/>
    <property type="molecule type" value="Genomic_DNA"/>
</dbReference>
<evidence type="ECO:0000256" key="2">
    <source>
        <dbReference type="ARBA" id="ARBA00004141"/>
    </source>
</evidence>
<comment type="catalytic activity">
    <reaction evidence="1">
        <text>ATP + protein L-histidine = ADP + protein N-phospho-L-histidine.</text>
        <dbReference type="EC" id="2.7.13.3"/>
    </reaction>
</comment>
<dbReference type="SUPFAM" id="SSF47384">
    <property type="entry name" value="Homodimeric domain of signal transducing histidine kinase"/>
    <property type="match status" value="1"/>
</dbReference>
<proteinExistence type="predicted"/>
<feature type="transmembrane region" description="Helical" evidence="13">
    <location>
        <begin position="408"/>
        <end position="425"/>
    </location>
</feature>
<feature type="transmembrane region" description="Helical" evidence="13">
    <location>
        <begin position="485"/>
        <end position="503"/>
    </location>
</feature>
<dbReference type="InterPro" id="IPR003661">
    <property type="entry name" value="HisK_dim/P_dom"/>
</dbReference>
<dbReference type="FunFam" id="3.40.50.300:FF:000483">
    <property type="entry name" value="Sensor histidine kinase KdpD"/>
    <property type="match status" value="1"/>
</dbReference>
<evidence type="ECO:0000259" key="14">
    <source>
        <dbReference type="PROSITE" id="PS50109"/>
    </source>
</evidence>
<dbReference type="RefSeq" id="WP_015926955.1">
    <property type="nucleotide sequence ID" value="NC_011894.1"/>
</dbReference>
<dbReference type="Gene3D" id="3.30.450.40">
    <property type="match status" value="1"/>
</dbReference>
<dbReference type="Proteomes" id="UP000008207">
    <property type="component" value="Chromosome"/>
</dbReference>
<evidence type="ECO:0000256" key="4">
    <source>
        <dbReference type="ARBA" id="ARBA00022553"/>
    </source>
</evidence>
<dbReference type="InterPro" id="IPR027417">
    <property type="entry name" value="P-loop_NTPase"/>
</dbReference>
<keyword evidence="6 13" id="KW-0812">Transmembrane</keyword>
<dbReference type="STRING" id="460265.Mnod_0197"/>
<dbReference type="InterPro" id="IPR003594">
    <property type="entry name" value="HATPase_dom"/>
</dbReference>
<dbReference type="InterPro" id="IPR029016">
    <property type="entry name" value="GAF-like_dom_sf"/>
</dbReference>
<keyword evidence="11" id="KW-0902">Two-component regulatory system</keyword>
<dbReference type="OrthoDB" id="9806130at2"/>
<dbReference type="Pfam" id="PF13493">
    <property type="entry name" value="DUF4118"/>
    <property type="match status" value="1"/>
</dbReference>
<keyword evidence="15" id="KW-0406">Ion transport</keyword>
<dbReference type="Gene3D" id="1.10.287.130">
    <property type="match status" value="1"/>
</dbReference>
<dbReference type="Gene3D" id="3.40.50.300">
    <property type="entry name" value="P-loop containing nucleotide triphosphate hydrolases"/>
    <property type="match status" value="1"/>
</dbReference>